<dbReference type="SUPFAM" id="SSF47413">
    <property type="entry name" value="lambda repressor-like DNA-binding domains"/>
    <property type="match status" value="1"/>
</dbReference>
<dbReference type="AlphaFoldDB" id="A0A225SS93"/>
<dbReference type="InterPro" id="IPR010982">
    <property type="entry name" value="Lambda_DNA-bd_dom_sf"/>
</dbReference>
<sequence length="122" mass="13199">MQITPIGMTTTIAQRIGKNAADARKTQRRTQAEVAEKLGIDTVSLSRIERGVVAPGLATLEALADELSIPLSQLFDGASTRSATVVDSIAGKIDSLNEADRIFLLNQLNAWVEKLVEKRPKN</sequence>
<dbReference type="PROSITE" id="PS50943">
    <property type="entry name" value="HTH_CROC1"/>
    <property type="match status" value="1"/>
</dbReference>
<evidence type="ECO:0000259" key="1">
    <source>
        <dbReference type="PROSITE" id="PS50943"/>
    </source>
</evidence>
<keyword evidence="2" id="KW-0238">DNA-binding</keyword>
<dbReference type="Pfam" id="PF01381">
    <property type="entry name" value="HTH_3"/>
    <property type="match status" value="1"/>
</dbReference>
<evidence type="ECO:0000313" key="2">
    <source>
        <dbReference type="EMBL" id="OWY33944.1"/>
    </source>
</evidence>
<accession>A0A225SS93</accession>
<evidence type="ECO:0000313" key="3">
    <source>
        <dbReference type="Proteomes" id="UP000214747"/>
    </source>
</evidence>
<dbReference type="CDD" id="cd00093">
    <property type="entry name" value="HTH_XRE"/>
    <property type="match status" value="1"/>
</dbReference>
<dbReference type="GO" id="GO:0003677">
    <property type="term" value="F:DNA binding"/>
    <property type="evidence" value="ECO:0007669"/>
    <property type="project" value="UniProtKB-KW"/>
</dbReference>
<name>A0A225SS93_9BURK</name>
<comment type="caution">
    <text evidence="2">The sequence shown here is derived from an EMBL/GenBank/DDBJ whole genome shotgun (WGS) entry which is preliminary data.</text>
</comment>
<organism evidence="2 3">
    <name type="scientific">Herbaspirillum aquaticum</name>
    <dbReference type="NCBI Taxonomy" id="568783"/>
    <lineage>
        <taxon>Bacteria</taxon>
        <taxon>Pseudomonadati</taxon>
        <taxon>Pseudomonadota</taxon>
        <taxon>Betaproteobacteria</taxon>
        <taxon>Burkholderiales</taxon>
        <taxon>Oxalobacteraceae</taxon>
        <taxon>Herbaspirillum</taxon>
    </lineage>
</organism>
<reference evidence="2 3" key="1">
    <citation type="journal article" date="2010" name="Int. J. Syst. Evol. Microbiol.">
        <title>Reclassification of Herbaspirillum putei as a later heterotypic synonym of Herbaspirillum huttiense, with the description of H. huttiense subsp. huttiense subsp. nov. and H. huttiense subsp. putei subsp. nov., comb. nov., and description of Herbaspirillum aquaticum sp. nov.</title>
        <authorList>
            <person name="Dobritsa A.P."/>
            <person name="Reddy M.C."/>
            <person name="Samadpour M."/>
        </authorList>
    </citation>
    <scope>NUCLEOTIDE SEQUENCE [LARGE SCALE GENOMIC DNA]</scope>
    <source>
        <strain evidence="2 3">IEH 4430</strain>
    </source>
</reference>
<dbReference type="InterPro" id="IPR001387">
    <property type="entry name" value="Cro/C1-type_HTH"/>
</dbReference>
<keyword evidence="3" id="KW-1185">Reference proteome</keyword>
<proteinExistence type="predicted"/>
<gene>
    <name evidence="2" type="ORF">CEJ45_15060</name>
</gene>
<feature type="domain" description="HTH cro/C1-type" evidence="1">
    <location>
        <begin position="23"/>
        <end position="74"/>
    </location>
</feature>
<dbReference type="Proteomes" id="UP000214747">
    <property type="component" value="Unassembled WGS sequence"/>
</dbReference>
<dbReference type="EMBL" id="NJGV01000013">
    <property type="protein sequence ID" value="OWY33944.1"/>
    <property type="molecule type" value="Genomic_DNA"/>
</dbReference>
<dbReference type="Gene3D" id="1.10.260.40">
    <property type="entry name" value="lambda repressor-like DNA-binding domains"/>
    <property type="match status" value="1"/>
</dbReference>
<protein>
    <submittedName>
        <fullName evidence="2">DNA-binding protein</fullName>
    </submittedName>
</protein>
<dbReference type="SMART" id="SM00530">
    <property type="entry name" value="HTH_XRE"/>
    <property type="match status" value="1"/>
</dbReference>